<dbReference type="GO" id="GO:0005615">
    <property type="term" value="C:extracellular space"/>
    <property type="evidence" value="ECO:0007669"/>
    <property type="project" value="TreeGrafter"/>
</dbReference>
<sequence>MAYFPIISAYFRTLILLIIFFATNYHSVFSEEQFSTVRVRIAKEAFQFFSKIAHYIVDEEIWKLTFPEITIPIEDGPGIGEVNVTELTLQAFKSPTFSFELASPNGIIWKSKGGSTKQEAVWLAYYNFIVPVYLSGYVNAKMSDIRVYMQTNLFVQNERPQIEISACSTDVHQVYVYITGGVVQWIVNLFRSQLASAIKQIIHQKMCDVIRSTVVQINAALSTLSTQIKLYENFYMRYSCLQTPVVTGKYIEYEMVFDVTYGQRNCMLPMQQMDDQIDSKKRMAHIWLSEYVPNCLLQTVYNNANLTFAITSNTSSGRFATFLRTDCELFEICIGKFLPILRLRYPNRITYFLIQLAETPYTVINANGIRIFANSTVDLYLSSEKEQSYRLARLVMNSTIYAIPLFLHRKLVGDISNVTIILLEHDSTVGHFNPQMLEVLEKLMAKIVKSIGVIALKIGIPMPLIDNVTVSDDTDIVTKNGYIRVDFDFTYK</sequence>
<dbReference type="PANTHER" id="PTHR10504">
    <property type="entry name" value="BACTERICIDAL PERMEABILITY-INCREASING BPI PROTEIN-RELATED"/>
    <property type="match status" value="1"/>
</dbReference>
<dbReference type="Gene3D" id="3.15.20.10">
    <property type="entry name" value="Bactericidal permeability-increasing protein, domain 2"/>
    <property type="match status" value="1"/>
</dbReference>
<proteinExistence type="inferred from homology"/>
<dbReference type="Gene3D" id="3.15.10.10">
    <property type="entry name" value="Bactericidal permeability-increasing protein, domain 1"/>
    <property type="match status" value="1"/>
</dbReference>
<dbReference type="InterPro" id="IPR032942">
    <property type="entry name" value="BPI/LBP/Plunc"/>
</dbReference>
<feature type="domain" description="Lipid-binding serum glycoprotein N-terminal" evidence="3">
    <location>
        <begin position="40"/>
        <end position="264"/>
    </location>
</feature>
<dbReference type="InterPro" id="IPR001124">
    <property type="entry name" value="Lipid-bd_serum_glycop_C"/>
</dbReference>
<dbReference type="InterPro" id="IPR017943">
    <property type="entry name" value="Bactericidal_perm-incr_a/b_dom"/>
</dbReference>
<dbReference type="InterPro" id="IPR017942">
    <property type="entry name" value="Lipid-bd_serum_glycop_N"/>
</dbReference>
<dbReference type="Pfam" id="PF01273">
    <property type="entry name" value="LBP_BPI_CETP"/>
    <property type="match status" value="1"/>
</dbReference>
<evidence type="ECO:0000256" key="2">
    <source>
        <dbReference type="ARBA" id="ARBA00023157"/>
    </source>
</evidence>
<evidence type="ECO:0000259" key="4">
    <source>
        <dbReference type="SMART" id="SM00329"/>
    </source>
</evidence>
<keyword evidence="2" id="KW-1015">Disulfide bond</keyword>
<dbReference type="GO" id="GO:0008289">
    <property type="term" value="F:lipid binding"/>
    <property type="evidence" value="ECO:0007669"/>
    <property type="project" value="InterPro"/>
</dbReference>
<reference evidence="5" key="1">
    <citation type="submission" date="2021-09" db="EMBL/GenBank/DDBJ databases">
        <authorList>
            <consortium name="Pathogen Informatics"/>
        </authorList>
    </citation>
    <scope>NUCLEOTIDE SEQUENCE</scope>
</reference>
<dbReference type="Pfam" id="PF02886">
    <property type="entry name" value="LBP_BPI_CETP_C"/>
    <property type="match status" value="1"/>
</dbReference>
<dbReference type="Proteomes" id="UP000746747">
    <property type="component" value="Unassembled WGS sequence"/>
</dbReference>
<evidence type="ECO:0000313" key="5">
    <source>
        <dbReference type="EMBL" id="CAG9534312.1"/>
    </source>
</evidence>
<dbReference type="AlphaFoldDB" id="A0A8J2M3F5"/>
<organism evidence="5 6">
    <name type="scientific">Cercopithifilaria johnstoni</name>
    <dbReference type="NCBI Taxonomy" id="2874296"/>
    <lineage>
        <taxon>Eukaryota</taxon>
        <taxon>Metazoa</taxon>
        <taxon>Ecdysozoa</taxon>
        <taxon>Nematoda</taxon>
        <taxon>Chromadorea</taxon>
        <taxon>Rhabditida</taxon>
        <taxon>Spirurina</taxon>
        <taxon>Spiruromorpha</taxon>
        <taxon>Filarioidea</taxon>
        <taxon>Onchocercidae</taxon>
        <taxon>Cercopithifilaria</taxon>
    </lineage>
</organism>
<accession>A0A8J2M3F5</accession>
<dbReference type="OrthoDB" id="5857016at2759"/>
<evidence type="ECO:0000313" key="6">
    <source>
        <dbReference type="Proteomes" id="UP000746747"/>
    </source>
</evidence>
<dbReference type="SMART" id="SM00329">
    <property type="entry name" value="BPI2"/>
    <property type="match status" value="1"/>
</dbReference>
<evidence type="ECO:0000259" key="3">
    <source>
        <dbReference type="SMART" id="SM00328"/>
    </source>
</evidence>
<dbReference type="SMART" id="SM00328">
    <property type="entry name" value="BPI1"/>
    <property type="match status" value="1"/>
</dbReference>
<evidence type="ECO:0000256" key="1">
    <source>
        <dbReference type="ARBA" id="ARBA00007292"/>
    </source>
</evidence>
<protein>
    <submittedName>
        <fullName evidence="5">Uncharacterized protein</fullName>
    </submittedName>
</protein>
<dbReference type="EMBL" id="CAKAEH010001302">
    <property type="protein sequence ID" value="CAG9534312.1"/>
    <property type="molecule type" value="Genomic_DNA"/>
</dbReference>
<gene>
    <name evidence="5" type="ORF">CJOHNSTONI_LOCUS4459</name>
</gene>
<comment type="caution">
    <text evidence="5">The sequence shown here is derived from an EMBL/GenBank/DDBJ whole genome shotgun (WGS) entry which is preliminary data.</text>
</comment>
<dbReference type="PANTHER" id="PTHR10504:SF145">
    <property type="entry name" value="PROTEIN CBG15266"/>
    <property type="match status" value="1"/>
</dbReference>
<comment type="similarity">
    <text evidence="1">Belongs to the BPI/LBP/Plunc superfamily. BPI/LBP family.</text>
</comment>
<name>A0A8J2M3F5_9BILA</name>
<feature type="domain" description="Lipid-binding serum glycoprotein C-terminal" evidence="4">
    <location>
        <begin position="278"/>
        <end position="487"/>
    </location>
</feature>
<dbReference type="SUPFAM" id="SSF55394">
    <property type="entry name" value="Bactericidal permeability-increasing protein, BPI"/>
    <property type="match status" value="2"/>
</dbReference>
<keyword evidence="6" id="KW-1185">Reference proteome</keyword>